<dbReference type="InterPro" id="IPR001425">
    <property type="entry name" value="Arc/bac/fun_rhodopsins"/>
</dbReference>
<protein>
    <submittedName>
        <fullName evidence="13">Sensory rhodopsin</fullName>
    </submittedName>
</protein>
<dbReference type="EMBL" id="JANUAU010000003">
    <property type="protein sequence ID" value="MCS3677291.1"/>
    <property type="molecule type" value="Genomic_DNA"/>
</dbReference>
<feature type="transmembrane region" description="Helical" evidence="11">
    <location>
        <begin position="6"/>
        <end position="26"/>
    </location>
</feature>
<comment type="caution">
    <text evidence="13">The sequence shown here is derived from an EMBL/GenBank/DDBJ whole genome shotgun (WGS) entry which is preliminary data.</text>
</comment>
<dbReference type="EMBL" id="JANUBB010000001">
    <property type="protein sequence ID" value="MCS3950217.1"/>
    <property type="molecule type" value="Genomic_DNA"/>
</dbReference>
<dbReference type="PROSITE" id="PS00327">
    <property type="entry name" value="BACTERIAL_OPSIN_RET"/>
    <property type="match status" value="1"/>
</dbReference>
<dbReference type="PRINTS" id="PR00251">
    <property type="entry name" value="BACTRLOPSIN"/>
</dbReference>
<keyword evidence="10" id="KW-0675">Receptor</keyword>
<evidence type="ECO:0000256" key="11">
    <source>
        <dbReference type="SAM" id="Phobius"/>
    </source>
</evidence>
<evidence type="ECO:0000256" key="5">
    <source>
        <dbReference type="ARBA" id="ARBA00022692"/>
    </source>
</evidence>
<name>A0A9X2PQI3_9BACT</name>
<feature type="transmembrane region" description="Helical" evidence="11">
    <location>
        <begin position="33"/>
        <end position="55"/>
    </location>
</feature>
<dbReference type="PROSITE" id="PS00950">
    <property type="entry name" value="BACTERIAL_OPSIN_1"/>
    <property type="match status" value="1"/>
</dbReference>
<evidence type="ECO:0000313" key="12">
    <source>
        <dbReference type="EMBL" id="MCS3677291.1"/>
    </source>
</evidence>
<keyword evidence="6" id="KW-0681">Retinal protein</keyword>
<reference evidence="13" key="1">
    <citation type="submission" date="2022-08" db="EMBL/GenBank/DDBJ databases">
        <title>Genomic Encyclopedia of Type Strains, Phase V (KMG-V): Genome sequencing to study the core and pangenomes of soil and plant-associated prokaryotes.</title>
        <authorList>
            <person name="Whitman W."/>
        </authorList>
    </citation>
    <scope>NUCLEOTIDE SEQUENCE</scope>
    <source>
        <strain evidence="12">0</strain>
        <strain evidence="13">SP2017</strain>
    </source>
</reference>
<evidence type="ECO:0000256" key="2">
    <source>
        <dbReference type="ARBA" id="ARBA00008130"/>
    </source>
</evidence>
<comment type="subcellular location">
    <subcellularLocation>
        <location evidence="1">Membrane</location>
        <topology evidence="1">Multi-pass membrane protein</topology>
    </subcellularLocation>
</comment>
<dbReference type="GO" id="GO:0009881">
    <property type="term" value="F:photoreceptor activity"/>
    <property type="evidence" value="ECO:0007669"/>
    <property type="project" value="UniProtKB-KW"/>
</dbReference>
<dbReference type="GO" id="GO:0007602">
    <property type="term" value="P:phototransduction"/>
    <property type="evidence" value="ECO:0007669"/>
    <property type="project" value="UniProtKB-KW"/>
</dbReference>
<dbReference type="SUPFAM" id="SSF81321">
    <property type="entry name" value="Family A G protein-coupled receptor-like"/>
    <property type="match status" value="1"/>
</dbReference>
<evidence type="ECO:0000256" key="4">
    <source>
        <dbReference type="ARBA" id="ARBA00022606"/>
    </source>
</evidence>
<dbReference type="AlphaFoldDB" id="A0A9X2PQI3"/>
<keyword evidence="9 11" id="KW-0472">Membrane</keyword>
<feature type="transmembrane region" description="Helical" evidence="11">
    <location>
        <begin position="183"/>
        <end position="209"/>
    </location>
</feature>
<gene>
    <name evidence="12" type="ORF">GGP71_001207</name>
    <name evidence="13" type="ORF">GGP83_000143</name>
</gene>
<feature type="transmembrane region" description="Helical" evidence="11">
    <location>
        <begin position="95"/>
        <end position="115"/>
    </location>
</feature>
<comment type="similarity">
    <text evidence="2">Belongs to the archaeal/bacterial/fungal opsin family.</text>
</comment>
<dbReference type="Proteomes" id="UP001155010">
    <property type="component" value="Unassembled WGS sequence"/>
</dbReference>
<dbReference type="InterPro" id="IPR018229">
    <property type="entry name" value="Rhodopsin_retinal_BS"/>
</dbReference>
<evidence type="ECO:0000256" key="10">
    <source>
        <dbReference type="ARBA" id="ARBA00023170"/>
    </source>
</evidence>
<evidence type="ECO:0000256" key="3">
    <source>
        <dbReference type="ARBA" id="ARBA00022543"/>
    </source>
</evidence>
<evidence type="ECO:0000256" key="6">
    <source>
        <dbReference type="ARBA" id="ARBA00022925"/>
    </source>
</evidence>
<dbReference type="GO" id="GO:0016020">
    <property type="term" value="C:membrane"/>
    <property type="evidence" value="ECO:0007669"/>
    <property type="project" value="UniProtKB-SubCell"/>
</dbReference>
<dbReference type="PANTHER" id="PTHR28286">
    <property type="match status" value="1"/>
</dbReference>
<accession>A0A9X2PQI3</accession>
<keyword evidence="3" id="KW-0600">Photoreceptor protein</keyword>
<evidence type="ECO:0000256" key="9">
    <source>
        <dbReference type="ARBA" id="ARBA00023136"/>
    </source>
</evidence>
<keyword evidence="7 11" id="KW-1133">Transmembrane helix</keyword>
<feature type="transmembrane region" description="Helical" evidence="11">
    <location>
        <begin position="67"/>
        <end position="88"/>
    </location>
</feature>
<sequence length="235" mass="25230">MDATTIVLMLGTAGMLFGIPPCLRLLDMEADGHFGYLLLIPGFAALMYALMTFGVGTQTFQGQTVPLLRYLDWLVTTPIMIGYAAYVAGTSKRGIVGAALVDAVMIGLGTAAVVTAPPTQWIFFGLAALCHLVLLGALYGPIRQNAWDQPSARQRLARLLVNHTGLLWITYPVVWVFGPGLQLISATGVSIMIMYMDVLAKVPFVYFVYRSREVFTGADARSAPSTASVAPAHTA</sequence>
<dbReference type="Proteomes" id="UP001155027">
    <property type="component" value="Unassembled WGS sequence"/>
</dbReference>
<organism evidence="13 14">
    <name type="scientific">Salinibacter ruber</name>
    <dbReference type="NCBI Taxonomy" id="146919"/>
    <lineage>
        <taxon>Bacteria</taxon>
        <taxon>Pseudomonadati</taxon>
        <taxon>Rhodothermota</taxon>
        <taxon>Rhodothermia</taxon>
        <taxon>Rhodothermales</taxon>
        <taxon>Salinibacteraceae</taxon>
        <taxon>Salinibacter</taxon>
    </lineage>
</organism>
<proteinExistence type="inferred from homology"/>
<evidence type="ECO:0000256" key="1">
    <source>
        <dbReference type="ARBA" id="ARBA00004141"/>
    </source>
</evidence>
<keyword evidence="8" id="KW-0157">Chromophore</keyword>
<keyword evidence="4" id="KW-0716">Sensory transduction</keyword>
<feature type="transmembrane region" description="Helical" evidence="11">
    <location>
        <begin position="159"/>
        <end position="177"/>
    </location>
</feature>
<keyword evidence="5 11" id="KW-0812">Transmembrane</keyword>
<evidence type="ECO:0000313" key="14">
    <source>
        <dbReference type="Proteomes" id="UP001155010"/>
    </source>
</evidence>
<dbReference type="SMART" id="SM01021">
    <property type="entry name" value="Bac_rhodopsin"/>
    <property type="match status" value="1"/>
</dbReference>
<feature type="transmembrane region" description="Helical" evidence="11">
    <location>
        <begin position="121"/>
        <end position="139"/>
    </location>
</feature>
<dbReference type="Gene3D" id="1.20.1070.10">
    <property type="entry name" value="Rhodopsin 7-helix transmembrane proteins"/>
    <property type="match status" value="1"/>
</dbReference>
<evidence type="ECO:0000256" key="8">
    <source>
        <dbReference type="ARBA" id="ARBA00022991"/>
    </source>
</evidence>
<dbReference type="RefSeq" id="WP_208424149.1">
    <property type="nucleotide sequence ID" value="NZ_JANTZA010000007.1"/>
</dbReference>
<dbReference type="CDD" id="cd15029">
    <property type="entry name" value="7tm_SRI_SRII"/>
    <property type="match status" value="1"/>
</dbReference>
<evidence type="ECO:0000256" key="7">
    <source>
        <dbReference type="ARBA" id="ARBA00022989"/>
    </source>
</evidence>
<evidence type="ECO:0000313" key="13">
    <source>
        <dbReference type="EMBL" id="MCS3950217.1"/>
    </source>
</evidence>
<dbReference type="PANTHER" id="PTHR28286:SF2">
    <property type="entry name" value="BACTERIORHODOPSIN _OPSIN, NOPA (EUROFUNG)"/>
    <property type="match status" value="1"/>
</dbReference>
<dbReference type="Pfam" id="PF01036">
    <property type="entry name" value="Bac_rhodopsin"/>
    <property type="match status" value="1"/>
</dbReference>
<dbReference type="GO" id="GO:0005216">
    <property type="term" value="F:monoatomic ion channel activity"/>
    <property type="evidence" value="ECO:0007669"/>
    <property type="project" value="InterPro"/>
</dbReference>